<dbReference type="Gramene" id="OE9A084261T1">
    <property type="protein sequence ID" value="OE9A084261C1"/>
    <property type="gene ID" value="OE9A084261"/>
</dbReference>
<dbReference type="Gene3D" id="1.25.10.10">
    <property type="entry name" value="Leucine-rich Repeat Variant"/>
    <property type="match status" value="2"/>
</dbReference>
<reference evidence="6 7" key="1">
    <citation type="submission" date="2019-12" db="EMBL/GenBank/DDBJ databases">
        <authorList>
            <person name="Alioto T."/>
            <person name="Alioto T."/>
            <person name="Gomez Garrido J."/>
        </authorList>
    </citation>
    <scope>NUCLEOTIDE SEQUENCE [LARGE SCALE GENOMIC DNA]</scope>
</reference>
<evidence type="ECO:0000256" key="3">
    <source>
        <dbReference type="ARBA" id="ARBA00022737"/>
    </source>
</evidence>
<dbReference type="Proteomes" id="UP000594638">
    <property type="component" value="Unassembled WGS sequence"/>
</dbReference>
<dbReference type="GO" id="GO:0015031">
    <property type="term" value="P:protein transport"/>
    <property type="evidence" value="ECO:0007669"/>
    <property type="project" value="UniProtKB-KW"/>
</dbReference>
<dbReference type="Pfam" id="PF00514">
    <property type="entry name" value="Arm"/>
    <property type="match status" value="5"/>
</dbReference>
<keyword evidence="2" id="KW-0813">Transport</keyword>
<evidence type="ECO:0000256" key="5">
    <source>
        <dbReference type="PROSITE-ProRule" id="PRU00259"/>
    </source>
</evidence>
<evidence type="ECO:0000256" key="2">
    <source>
        <dbReference type="ARBA" id="ARBA00022448"/>
    </source>
</evidence>
<evidence type="ECO:0000313" key="6">
    <source>
        <dbReference type="EMBL" id="CAA2969310.1"/>
    </source>
</evidence>
<dbReference type="GO" id="GO:0005634">
    <property type="term" value="C:nucleus"/>
    <property type="evidence" value="ECO:0007669"/>
    <property type="project" value="UniProtKB-ARBA"/>
</dbReference>
<keyword evidence="7" id="KW-1185">Reference proteome</keyword>
<dbReference type="PANTHER" id="PTHR23316">
    <property type="entry name" value="IMPORTIN ALPHA"/>
    <property type="match status" value="1"/>
</dbReference>
<evidence type="ECO:0000313" key="7">
    <source>
        <dbReference type="Proteomes" id="UP000594638"/>
    </source>
</evidence>
<keyword evidence="4" id="KW-0653">Protein transport</keyword>
<name>A0A8S0QNR2_OLEEU</name>
<dbReference type="InterPro" id="IPR016024">
    <property type="entry name" value="ARM-type_fold"/>
</dbReference>
<dbReference type="SUPFAM" id="SSF48371">
    <property type="entry name" value="ARM repeat"/>
    <property type="match status" value="2"/>
</dbReference>
<sequence>MDIIEQLKPALLPLAHLIHTDDEEVLSYACWAMYDLTCETEDIIQVVIDASVFPRLFQLLRYPPSFVCVPAMYNIVDIISYVDDIQIQVIIENGALFCLRNFLTQDYENSVKEGTCWIISELIKRTKDNFQAVIEAGIFSPLPQLIQNAEFELKREAARTICYATSVGTIKEIKYLVHEGRIKALCDLLVSPNQDSEVEIIEICLIGLKNILNFGQVEKNRGNTKDENVFAQMIDDAGGLQKIKSLQTHDNKSHPEMIAGVWSNDGTLQLKATTQFRKLLSVDQNPPIEEVIHSGVVPRFVDFLARYDYPQLQFEAAWALTNIASGTSDNTKVVIDHGAVPIFVRLLSSPSDDVRERAVWALGIVAGGLPKYRDLVLSYGTLIPLLAQFNDKTKPSMLRNATWTLSNCCGGKPQPQFEQVKPALLTLAHLIHTNDEVILTDSCWALSYLSDGTNVKIQAVIRVWHPSPSVLIPALRTLGNIVTGDDIQTQAVIEAGFVSPLLELLQSAEFEIKQEAAWVISNATSGGTHEQIKFLGHEGCIKPLCDLLVSPNEVETIRFCLAGLENILEVGEAEKHQDNAEDVNVFAQMISDARGLQKIKNLQTHDDGNIREKAVKMLETYWQEEDDEQLYSGDAPQFECLLDSNR</sequence>
<dbReference type="Pfam" id="PF16186">
    <property type="entry name" value="Arm_3"/>
    <property type="match status" value="1"/>
</dbReference>
<evidence type="ECO:0000256" key="4">
    <source>
        <dbReference type="ARBA" id="ARBA00022927"/>
    </source>
</evidence>
<dbReference type="InterPro" id="IPR011989">
    <property type="entry name" value="ARM-like"/>
</dbReference>
<gene>
    <name evidence="6" type="ORF">OLEA9_A084261</name>
</gene>
<dbReference type="EMBL" id="CACTIH010001937">
    <property type="protein sequence ID" value="CAA2969310.1"/>
    <property type="molecule type" value="Genomic_DNA"/>
</dbReference>
<dbReference type="InterPro" id="IPR032413">
    <property type="entry name" value="Arm_3"/>
</dbReference>
<protein>
    <submittedName>
        <fullName evidence="6">Importin subunit alpha</fullName>
    </submittedName>
</protein>
<comment type="similarity">
    <text evidence="1">Belongs to the importin alpha family.</text>
</comment>
<evidence type="ECO:0000256" key="1">
    <source>
        <dbReference type="ARBA" id="ARBA00010394"/>
    </source>
</evidence>
<feature type="repeat" description="ARM" evidence="5">
    <location>
        <begin position="295"/>
        <end position="338"/>
    </location>
</feature>
<dbReference type="AlphaFoldDB" id="A0A8S0QNR2"/>
<dbReference type="InterPro" id="IPR000225">
    <property type="entry name" value="Armadillo"/>
</dbReference>
<proteinExistence type="inferred from homology"/>
<accession>A0A8S0QNR2</accession>
<dbReference type="PROSITE" id="PS50176">
    <property type="entry name" value="ARM_REPEAT"/>
    <property type="match status" value="2"/>
</dbReference>
<comment type="caution">
    <text evidence="6">The sequence shown here is derived from an EMBL/GenBank/DDBJ whole genome shotgun (WGS) entry which is preliminary data.</text>
</comment>
<dbReference type="FunFam" id="1.25.10.10:FF:000009">
    <property type="entry name" value="Importin subunit alpha"/>
    <property type="match status" value="1"/>
</dbReference>
<feature type="repeat" description="ARM" evidence="5">
    <location>
        <begin position="338"/>
        <end position="366"/>
    </location>
</feature>
<organism evidence="6 7">
    <name type="scientific">Olea europaea subsp. europaea</name>
    <dbReference type="NCBI Taxonomy" id="158383"/>
    <lineage>
        <taxon>Eukaryota</taxon>
        <taxon>Viridiplantae</taxon>
        <taxon>Streptophyta</taxon>
        <taxon>Embryophyta</taxon>
        <taxon>Tracheophyta</taxon>
        <taxon>Spermatophyta</taxon>
        <taxon>Magnoliopsida</taxon>
        <taxon>eudicotyledons</taxon>
        <taxon>Gunneridae</taxon>
        <taxon>Pentapetalae</taxon>
        <taxon>asterids</taxon>
        <taxon>lamiids</taxon>
        <taxon>Lamiales</taxon>
        <taxon>Oleaceae</taxon>
        <taxon>Oleeae</taxon>
        <taxon>Olea</taxon>
    </lineage>
</organism>
<dbReference type="OrthoDB" id="1935265at2759"/>
<keyword evidence="3" id="KW-0677">Repeat</keyword>
<dbReference type="SMART" id="SM00185">
    <property type="entry name" value="ARM"/>
    <property type="match status" value="11"/>
</dbReference>